<dbReference type="InterPro" id="IPR036271">
    <property type="entry name" value="Tet_transcr_reg_TetR-rel_C_sf"/>
</dbReference>
<evidence type="ECO:0000256" key="1">
    <source>
        <dbReference type="ARBA" id="ARBA00023125"/>
    </source>
</evidence>
<dbReference type="InterPro" id="IPR013573">
    <property type="entry name" value="Tscrpt_reg_YcdC_C"/>
</dbReference>
<keyword evidence="1 2" id="KW-0238">DNA-binding</keyword>
<dbReference type="InterPro" id="IPR050109">
    <property type="entry name" value="HTH-type_TetR-like_transc_reg"/>
</dbReference>
<keyword evidence="5" id="KW-1185">Reference proteome</keyword>
<evidence type="ECO:0000256" key="2">
    <source>
        <dbReference type="PROSITE-ProRule" id="PRU00335"/>
    </source>
</evidence>
<dbReference type="PANTHER" id="PTHR30055:SF196">
    <property type="entry name" value="HTH-TYPE TRANSCRIPTIONAL REGULATOR RUTR"/>
    <property type="match status" value="1"/>
</dbReference>
<dbReference type="SUPFAM" id="SSF46689">
    <property type="entry name" value="Homeodomain-like"/>
    <property type="match status" value="1"/>
</dbReference>
<dbReference type="PRINTS" id="PR00455">
    <property type="entry name" value="HTHTETR"/>
</dbReference>
<gene>
    <name evidence="4" type="ORF">GTH32_01730</name>
</gene>
<dbReference type="InterPro" id="IPR001647">
    <property type="entry name" value="HTH_TetR"/>
</dbReference>
<dbReference type="PROSITE" id="PS50977">
    <property type="entry name" value="HTH_TETR_2"/>
    <property type="match status" value="1"/>
</dbReference>
<dbReference type="GO" id="GO:0003700">
    <property type="term" value="F:DNA-binding transcription factor activity"/>
    <property type="evidence" value="ECO:0007669"/>
    <property type="project" value="TreeGrafter"/>
</dbReference>
<dbReference type="Pfam" id="PF08362">
    <property type="entry name" value="TetR_C_3"/>
    <property type="match status" value="1"/>
</dbReference>
<evidence type="ECO:0000313" key="5">
    <source>
        <dbReference type="Proteomes" id="UP000470213"/>
    </source>
</evidence>
<evidence type="ECO:0000313" key="4">
    <source>
        <dbReference type="EMBL" id="NDV89915.1"/>
    </source>
</evidence>
<dbReference type="Pfam" id="PF00440">
    <property type="entry name" value="TetR_N"/>
    <property type="match status" value="1"/>
</dbReference>
<dbReference type="RefSeq" id="WP_163083519.1">
    <property type="nucleotide sequence ID" value="NZ_JAAAWN010000002.1"/>
</dbReference>
<proteinExistence type="predicted"/>
<evidence type="ECO:0000259" key="3">
    <source>
        <dbReference type="PROSITE" id="PS50977"/>
    </source>
</evidence>
<dbReference type="GO" id="GO:0045892">
    <property type="term" value="P:negative regulation of DNA-templated transcription"/>
    <property type="evidence" value="ECO:0007669"/>
    <property type="project" value="InterPro"/>
</dbReference>
<dbReference type="GO" id="GO:0000976">
    <property type="term" value="F:transcription cis-regulatory region binding"/>
    <property type="evidence" value="ECO:0007669"/>
    <property type="project" value="TreeGrafter"/>
</dbReference>
<feature type="DNA-binding region" description="H-T-H motif" evidence="2">
    <location>
        <begin position="36"/>
        <end position="55"/>
    </location>
</feature>
<accession>A0A7X5LID7</accession>
<sequence>MLKAKGADASVGAMNRRKILQAAEKCFAQYGFKGTAVQKIADEAGLPKTNVLYYFKTKQELYVAVLEETLSLWNSHFDRATVEDDPAKVLADYIAEKIEVSRTHPLASKIFAMEIINGAPNLNGYFDEEHALWMKGRVALINSWIEVGKLAPIDPEYLLYTIWASTQHYADFSAQITRLRGRKMVKADFEQAKRQLIQLVLGGCKLTVPEFYQGTSDVTE</sequence>
<dbReference type="Gene3D" id="1.10.10.60">
    <property type="entry name" value="Homeodomain-like"/>
    <property type="match status" value="1"/>
</dbReference>
<dbReference type="EMBL" id="JAAAWN010000002">
    <property type="protein sequence ID" value="NDV89915.1"/>
    <property type="molecule type" value="Genomic_DNA"/>
</dbReference>
<reference evidence="4 5" key="1">
    <citation type="submission" date="2020-01" db="EMBL/GenBank/DDBJ databases">
        <authorList>
            <person name="Chen J."/>
            <person name="Zhu S."/>
            <person name="Yang J."/>
        </authorList>
    </citation>
    <scope>NUCLEOTIDE SEQUENCE [LARGE SCALE GENOMIC DNA]</scope>
    <source>
        <strain evidence="4 5">345S023</strain>
    </source>
</reference>
<dbReference type="SUPFAM" id="SSF48498">
    <property type="entry name" value="Tetracyclin repressor-like, C-terminal domain"/>
    <property type="match status" value="1"/>
</dbReference>
<dbReference type="Proteomes" id="UP000470213">
    <property type="component" value="Unassembled WGS sequence"/>
</dbReference>
<dbReference type="Gene3D" id="1.10.357.10">
    <property type="entry name" value="Tetracycline Repressor, domain 2"/>
    <property type="match status" value="1"/>
</dbReference>
<protein>
    <submittedName>
        <fullName evidence="4">TetR family transcriptional regulator</fullName>
    </submittedName>
</protein>
<organism evidence="4 5">
    <name type="scientific">Alteromonas profundi</name>
    <dbReference type="NCBI Taxonomy" id="2696062"/>
    <lineage>
        <taxon>Bacteria</taxon>
        <taxon>Pseudomonadati</taxon>
        <taxon>Pseudomonadota</taxon>
        <taxon>Gammaproteobacteria</taxon>
        <taxon>Alteromonadales</taxon>
        <taxon>Alteromonadaceae</taxon>
        <taxon>Alteromonas/Salinimonas group</taxon>
        <taxon>Alteromonas</taxon>
    </lineage>
</organism>
<comment type="caution">
    <text evidence="4">The sequence shown here is derived from an EMBL/GenBank/DDBJ whole genome shotgun (WGS) entry which is preliminary data.</text>
</comment>
<dbReference type="AlphaFoldDB" id="A0A7X5LID7"/>
<dbReference type="PANTHER" id="PTHR30055">
    <property type="entry name" value="HTH-TYPE TRANSCRIPTIONAL REGULATOR RUTR"/>
    <property type="match status" value="1"/>
</dbReference>
<name>A0A7X5LID7_9ALTE</name>
<dbReference type="InterPro" id="IPR009057">
    <property type="entry name" value="Homeodomain-like_sf"/>
</dbReference>
<feature type="domain" description="HTH tetR-type" evidence="3">
    <location>
        <begin position="13"/>
        <end position="73"/>
    </location>
</feature>